<accession>A0A919M8T8</accession>
<comment type="caution">
    <text evidence="2">The sequence shown here is derived from an EMBL/GenBank/DDBJ whole genome shotgun (WGS) entry which is preliminary data.</text>
</comment>
<name>A0A919M8T8_9ACTN</name>
<gene>
    <name evidence="2" type="ORF">Acy02nite_46950</name>
</gene>
<evidence type="ECO:0000256" key="1">
    <source>
        <dbReference type="SAM" id="MobiDB-lite"/>
    </source>
</evidence>
<evidence type="ECO:0000313" key="3">
    <source>
        <dbReference type="Proteomes" id="UP000619479"/>
    </source>
</evidence>
<reference evidence="2" key="1">
    <citation type="submission" date="2021-01" db="EMBL/GenBank/DDBJ databases">
        <title>Whole genome shotgun sequence of Actinoplanes cyaneus NBRC 14990.</title>
        <authorList>
            <person name="Komaki H."/>
            <person name="Tamura T."/>
        </authorList>
    </citation>
    <scope>NUCLEOTIDE SEQUENCE</scope>
    <source>
        <strain evidence="2">NBRC 14990</strain>
    </source>
</reference>
<organism evidence="2 3">
    <name type="scientific">Actinoplanes cyaneus</name>
    <dbReference type="NCBI Taxonomy" id="52696"/>
    <lineage>
        <taxon>Bacteria</taxon>
        <taxon>Bacillati</taxon>
        <taxon>Actinomycetota</taxon>
        <taxon>Actinomycetes</taxon>
        <taxon>Micromonosporales</taxon>
        <taxon>Micromonosporaceae</taxon>
        <taxon>Actinoplanes</taxon>
    </lineage>
</organism>
<dbReference type="AlphaFoldDB" id="A0A919M8T8"/>
<dbReference type="RefSeq" id="WP_203743862.1">
    <property type="nucleotide sequence ID" value="NZ_BAAAUC010000001.1"/>
</dbReference>
<evidence type="ECO:0000313" key="2">
    <source>
        <dbReference type="EMBL" id="GID66814.1"/>
    </source>
</evidence>
<proteinExistence type="predicted"/>
<keyword evidence="3" id="KW-1185">Reference proteome</keyword>
<sequence>MADGYVYRSFADLHALGQRVVDKAAEVVLWQDDSYSQAQQGSINDYTKSQTPGMDTGNPHYAAPSSGRPEDNANVQEYVRQALADVPGYFTAFSVPDPDSINASLTGPLYRTAGTLVPSLKLTRKAGGQLSTDSLAGADAAGETIGQLVGHITTIHMKYWTGDAANAFSGYCAALADAAGLQHQLATSLAEVMDAHLEIRRRQLTDIWTIGETTIKVLDSLDQWCMNRKKSTQTVLTVVGAIAAVVVVAAAPEALPAGSAVAAEAIQSLGAILGTVPDKKDEALSISGATVQAVIQSMTDAIHKLYEYIDRQEQLLAQALGALRNATDMYRQMLLVPSPREFTALAGADIDTVRGVFYDR</sequence>
<feature type="region of interest" description="Disordered" evidence="1">
    <location>
        <begin position="39"/>
        <end position="71"/>
    </location>
</feature>
<dbReference type="Proteomes" id="UP000619479">
    <property type="component" value="Unassembled WGS sequence"/>
</dbReference>
<protein>
    <submittedName>
        <fullName evidence="2">Uncharacterized protein</fullName>
    </submittedName>
</protein>
<dbReference type="EMBL" id="BOMH01000036">
    <property type="protein sequence ID" value="GID66814.1"/>
    <property type="molecule type" value="Genomic_DNA"/>
</dbReference>
<feature type="compositionally biased region" description="Polar residues" evidence="1">
    <location>
        <begin position="39"/>
        <end position="53"/>
    </location>
</feature>